<evidence type="ECO:0000313" key="2">
    <source>
        <dbReference type="Proteomes" id="UP000320762"/>
    </source>
</evidence>
<dbReference type="Proteomes" id="UP000320762">
    <property type="component" value="Unassembled WGS sequence"/>
</dbReference>
<accession>A0A550BRJ4</accession>
<evidence type="ECO:0000313" key="1">
    <source>
        <dbReference type="EMBL" id="TRM55158.1"/>
    </source>
</evidence>
<organism evidence="1 2">
    <name type="scientific">Schizophyllum amplum</name>
    <dbReference type="NCBI Taxonomy" id="97359"/>
    <lineage>
        <taxon>Eukaryota</taxon>
        <taxon>Fungi</taxon>
        <taxon>Dikarya</taxon>
        <taxon>Basidiomycota</taxon>
        <taxon>Agaricomycotina</taxon>
        <taxon>Agaricomycetes</taxon>
        <taxon>Agaricomycetidae</taxon>
        <taxon>Agaricales</taxon>
        <taxon>Schizophyllaceae</taxon>
        <taxon>Schizophyllum</taxon>
    </lineage>
</organism>
<comment type="caution">
    <text evidence="1">The sequence shown here is derived from an EMBL/GenBank/DDBJ whole genome shotgun (WGS) entry which is preliminary data.</text>
</comment>
<dbReference type="AlphaFoldDB" id="A0A550BRJ4"/>
<sequence length="167" mass="18067">MRENGMSMRSPVRRSNDFAPVMCVSRAGRLTSPRPRSSPRDRLDHCARTSRLLRAIQGKLLQLVCECGKRGGYEVNTCARDRSERDGLLAQTSAPVHHVSHDCCTSPPSLKLVEGPTGRPRACLLASAVVPRALDGDIGAAVDLTLVAPPLITPRTPRLDGLIGKRP</sequence>
<name>A0A550BRJ4_9AGAR</name>
<protein>
    <submittedName>
        <fullName evidence="1">Uncharacterized protein</fullName>
    </submittedName>
</protein>
<proteinExistence type="predicted"/>
<reference evidence="1 2" key="1">
    <citation type="journal article" date="2019" name="New Phytol.">
        <title>Comparative genomics reveals unique wood-decay strategies and fruiting body development in the Schizophyllaceae.</title>
        <authorList>
            <person name="Almasi E."/>
            <person name="Sahu N."/>
            <person name="Krizsan K."/>
            <person name="Balint B."/>
            <person name="Kovacs G.M."/>
            <person name="Kiss B."/>
            <person name="Cseklye J."/>
            <person name="Drula E."/>
            <person name="Henrissat B."/>
            <person name="Nagy I."/>
            <person name="Chovatia M."/>
            <person name="Adam C."/>
            <person name="LaButti K."/>
            <person name="Lipzen A."/>
            <person name="Riley R."/>
            <person name="Grigoriev I.V."/>
            <person name="Nagy L.G."/>
        </authorList>
    </citation>
    <scope>NUCLEOTIDE SEQUENCE [LARGE SCALE GENOMIC DNA]</scope>
    <source>
        <strain evidence="1 2">NL-1724</strain>
    </source>
</reference>
<keyword evidence="2" id="KW-1185">Reference proteome</keyword>
<dbReference type="EMBL" id="VDMD01000287">
    <property type="protein sequence ID" value="TRM55158.1"/>
    <property type="molecule type" value="Genomic_DNA"/>
</dbReference>
<gene>
    <name evidence="1" type="ORF">BD626DRAFT_579403</name>
</gene>